<comment type="caution">
    <text evidence="8">The sequence shown here is derived from an EMBL/GenBank/DDBJ whole genome shotgun (WGS) entry which is preliminary data.</text>
</comment>
<dbReference type="Gene3D" id="3.90.1150.10">
    <property type="entry name" value="Aspartate Aminotransferase, domain 1"/>
    <property type="match status" value="1"/>
</dbReference>
<dbReference type="FunFam" id="3.40.640.10:FF:000033">
    <property type="entry name" value="Aspartate aminotransferase"/>
    <property type="match status" value="1"/>
</dbReference>
<dbReference type="PROSITE" id="PS00105">
    <property type="entry name" value="AA_TRANSFER_CLASS_1"/>
    <property type="match status" value="1"/>
</dbReference>
<evidence type="ECO:0000256" key="5">
    <source>
        <dbReference type="ARBA" id="ARBA00022898"/>
    </source>
</evidence>
<dbReference type="GO" id="GO:0008483">
    <property type="term" value="F:transaminase activity"/>
    <property type="evidence" value="ECO:0007669"/>
    <property type="project" value="UniProtKB-KW"/>
</dbReference>
<comment type="similarity">
    <text evidence="2 6">Belongs to the class-I pyridoxal-phosphate-dependent aminotransferase family.</text>
</comment>
<accession>A0A7V1LNI5</accession>
<sequence>MLSARAARLKESATLKVFGAAKRMIAEGIDVINLSMGEPDYNTPEHIKEAAIQAIKANHTHYTVNRGILPLREAVAKRLKEDFNADYTPEQILVSSGAKQSLFNTIMALVDEGDEVLLPYPAWPTHPEAIGLAGGKVVALRTREKDDFKINARQLEEAITPKTKMILFSNPINPTGMVYSEDELTALVDVLKKHNIFILADEIYARMCYDGFKFRSLATFPEIKERVILVQGVSKAYAMTGWRIGFSCGPQAVIKAADKIQGHSTSNASSIAQYAALAAVSGPQDSLDEMLATYTKRRKYIMERFSAMPGISFAVPRGAFYLFPNVSAYFNEQYPDSTALAMYLLEKAHVAVVPGVGFGQEGYLRLSYAASMEQLAAACDRIEKALKELKG</sequence>
<dbReference type="AlphaFoldDB" id="A0A7V1LNI5"/>
<dbReference type="SUPFAM" id="SSF53383">
    <property type="entry name" value="PLP-dependent transferases"/>
    <property type="match status" value="1"/>
</dbReference>
<dbReference type="InterPro" id="IPR050596">
    <property type="entry name" value="AspAT/PAT-like"/>
</dbReference>
<evidence type="ECO:0000256" key="4">
    <source>
        <dbReference type="ARBA" id="ARBA00022679"/>
    </source>
</evidence>
<dbReference type="InterPro" id="IPR004839">
    <property type="entry name" value="Aminotransferase_I/II_large"/>
</dbReference>
<gene>
    <name evidence="8" type="ORF">ENJ10_08740</name>
</gene>
<feature type="domain" description="Aminotransferase class I/classII large" evidence="7">
    <location>
        <begin position="30"/>
        <end position="382"/>
    </location>
</feature>
<dbReference type="GO" id="GO:0030170">
    <property type="term" value="F:pyridoxal phosphate binding"/>
    <property type="evidence" value="ECO:0007669"/>
    <property type="project" value="InterPro"/>
</dbReference>
<dbReference type="EC" id="2.6.1.-" evidence="6"/>
<dbReference type="InterPro" id="IPR015424">
    <property type="entry name" value="PyrdxlP-dep_Trfase"/>
</dbReference>
<evidence type="ECO:0000313" key="8">
    <source>
        <dbReference type="EMBL" id="HED10762.1"/>
    </source>
</evidence>
<protein>
    <recommendedName>
        <fullName evidence="6">Aminotransferase</fullName>
        <ecNumber evidence="6">2.6.1.-</ecNumber>
    </recommendedName>
</protein>
<dbReference type="EMBL" id="DRLD01000241">
    <property type="protein sequence ID" value="HED10762.1"/>
    <property type="molecule type" value="Genomic_DNA"/>
</dbReference>
<keyword evidence="5" id="KW-0663">Pyridoxal phosphate</keyword>
<dbReference type="CDD" id="cd00609">
    <property type="entry name" value="AAT_like"/>
    <property type="match status" value="1"/>
</dbReference>
<evidence type="ECO:0000256" key="6">
    <source>
        <dbReference type="RuleBase" id="RU000481"/>
    </source>
</evidence>
<dbReference type="GO" id="GO:0006520">
    <property type="term" value="P:amino acid metabolic process"/>
    <property type="evidence" value="ECO:0007669"/>
    <property type="project" value="InterPro"/>
</dbReference>
<organism evidence="8">
    <name type="scientific">Caldithrix abyssi</name>
    <dbReference type="NCBI Taxonomy" id="187145"/>
    <lineage>
        <taxon>Bacteria</taxon>
        <taxon>Pseudomonadati</taxon>
        <taxon>Calditrichota</taxon>
        <taxon>Calditrichia</taxon>
        <taxon>Calditrichales</taxon>
        <taxon>Calditrichaceae</taxon>
        <taxon>Caldithrix</taxon>
    </lineage>
</organism>
<reference evidence="8" key="1">
    <citation type="journal article" date="2020" name="mSystems">
        <title>Genome- and Community-Level Interaction Insights into Carbon Utilization and Element Cycling Functions of Hydrothermarchaeota in Hydrothermal Sediment.</title>
        <authorList>
            <person name="Zhou Z."/>
            <person name="Liu Y."/>
            <person name="Xu W."/>
            <person name="Pan J."/>
            <person name="Luo Z.H."/>
            <person name="Li M."/>
        </authorList>
    </citation>
    <scope>NUCLEOTIDE SEQUENCE [LARGE SCALE GENOMIC DNA]</scope>
    <source>
        <strain evidence="8">HyVt-456</strain>
    </source>
</reference>
<proteinExistence type="inferred from homology"/>
<dbReference type="InterPro" id="IPR015421">
    <property type="entry name" value="PyrdxlP-dep_Trfase_major"/>
</dbReference>
<evidence type="ECO:0000259" key="7">
    <source>
        <dbReference type="Pfam" id="PF00155"/>
    </source>
</evidence>
<dbReference type="InterPro" id="IPR004838">
    <property type="entry name" value="NHTrfase_class1_PyrdxlP-BS"/>
</dbReference>
<dbReference type="Gene3D" id="3.40.640.10">
    <property type="entry name" value="Type I PLP-dependent aspartate aminotransferase-like (Major domain)"/>
    <property type="match status" value="1"/>
</dbReference>
<keyword evidence="3 6" id="KW-0032">Aminotransferase</keyword>
<dbReference type="PANTHER" id="PTHR46383:SF1">
    <property type="entry name" value="ASPARTATE AMINOTRANSFERASE"/>
    <property type="match status" value="1"/>
</dbReference>
<comment type="cofactor">
    <cofactor evidence="1 6">
        <name>pyridoxal 5'-phosphate</name>
        <dbReference type="ChEBI" id="CHEBI:597326"/>
    </cofactor>
</comment>
<dbReference type="Proteomes" id="UP000886005">
    <property type="component" value="Unassembled WGS sequence"/>
</dbReference>
<dbReference type="Pfam" id="PF00155">
    <property type="entry name" value="Aminotran_1_2"/>
    <property type="match status" value="1"/>
</dbReference>
<dbReference type="InterPro" id="IPR015422">
    <property type="entry name" value="PyrdxlP-dep_Trfase_small"/>
</dbReference>
<name>A0A7V1LNI5_CALAY</name>
<keyword evidence="4 6" id="KW-0808">Transferase</keyword>
<evidence type="ECO:0000256" key="2">
    <source>
        <dbReference type="ARBA" id="ARBA00007441"/>
    </source>
</evidence>
<evidence type="ECO:0000256" key="3">
    <source>
        <dbReference type="ARBA" id="ARBA00022576"/>
    </source>
</evidence>
<dbReference type="PANTHER" id="PTHR46383">
    <property type="entry name" value="ASPARTATE AMINOTRANSFERASE"/>
    <property type="match status" value="1"/>
</dbReference>
<evidence type="ECO:0000256" key="1">
    <source>
        <dbReference type="ARBA" id="ARBA00001933"/>
    </source>
</evidence>